<organism evidence="1 2">
    <name type="scientific">Citrus sinensis</name>
    <name type="common">Sweet orange</name>
    <name type="synonym">Citrus aurantium var. sinensis</name>
    <dbReference type="NCBI Taxonomy" id="2711"/>
    <lineage>
        <taxon>Eukaryota</taxon>
        <taxon>Viridiplantae</taxon>
        <taxon>Streptophyta</taxon>
        <taxon>Embryophyta</taxon>
        <taxon>Tracheophyta</taxon>
        <taxon>Spermatophyta</taxon>
        <taxon>Magnoliopsida</taxon>
        <taxon>eudicotyledons</taxon>
        <taxon>Gunneridae</taxon>
        <taxon>Pentapetalae</taxon>
        <taxon>rosids</taxon>
        <taxon>malvids</taxon>
        <taxon>Sapindales</taxon>
        <taxon>Rutaceae</taxon>
        <taxon>Aurantioideae</taxon>
        <taxon>Citrus</taxon>
    </lineage>
</organism>
<dbReference type="Proteomes" id="UP000829398">
    <property type="component" value="Chromosome 9"/>
</dbReference>
<keyword evidence="2" id="KW-1185">Reference proteome</keyword>
<protein>
    <submittedName>
        <fullName evidence="1">Uncharacterized protein</fullName>
    </submittedName>
</protein>
<accession>A0ACB8I011</accession>
<sequence>METKLIRVASVLGGVRITSSSFKPIFNIGLLKQDISVVRLFFFDENTCCWLWYGLVCGESHVLVQERLTEVVYATKKVVKTIQKVSKGGRRLGKGRGDDEEQIGLGRQILWHRGKENIFTNMASTSSNSPSSQITSDQSAISISSTLSLPKTCTKHVASKIENLVEYSYVPDSPQISESSMPLISPYQLYRRGNTFTHNLIAQWQREGYTHLHLGGVRLILTLHGQKGLPVTARLALLDTRFKEYQHAVIGTVLTTLHAGSALLTFYPNFNLSLQDPNLPTAFKVQIQLQGAEQVVTAKMATLHHQLVYRLQNHVLDLPSPQTSSDALMILADTETILTIVQIPRQIPKQELLKLMLMEWLFNYEKFHQNSQPIHTSKAFFEKRVDGTVKMTFQPPSEPTAPRISFSYTSMITAVSTAQENIPIHSFSSKGYPIYPDKLDGHFLWDVPGSHMVPDKLDGHFLWDTEEPRLFKAVLNWQFENARAQNSVLQSLDAKVDSVASQVHSTDGKVDSIAADESPCLSTGLRSSSDDKKQILGTIGSLRDWCESLGQYRQLQFVQIPDTPTALGLIYEQYLDLDFHYKRMYSLYYKLNGFNDPALIHVFVASLPKELLPELQRQLKVHNLEDDYDDFIAFALDDSSESSDSDNMTIIHTLFQTKLITKKLVGIQFFPNCVLWVNIVGSDLPDKDLLIGFDILHLIKKLQITASGIRFKQMFQPYTDVLCLFALSDTPLSYTSIKNQLLPFCPESHNLFSYSRPLWKNQDFFIKLPFKLNEDINPTKAIHPGMTPSDLNLAQAECSQLLAQGLIEPTHSDWACQAFYVEKRSELLRGKKRLVIDYQPLNCFLKDDKFPLPKIRTLFVHIRDAKIFSKFDLKAEFRQLGIHPSDHHKTTFCIPNAHCQWTVMPFGLKVEPSLFQKTMIKIFEPILHHGLIYIDDILLFSKDHDSYQKLFCKFLSIVDKHGIMLSAKKSIIGQPSVEFLGMILKDGNFQPRPHIAQELLHFPDQDLSRKQIQQFLGIVNYLKDFIPHVARHTSHLSIMLKKSTPPLGPI</sequence>
<comment type="caution">
    <text evidence="1">The sequence shown here is derived from an EMBL/GenBank/DDBJ whole genome shotgun (WGS) entry which is preliminary data.</text>
</comment>
<evidence type="ECO:0000313" key="1">
    <source>
        <dbReference type="EMBL" id="KAH9680143.1"/>
    </source>
</evidence>
<proteinExistence type="predicted"/>
<dbReference type="EMBL" id="CM039178">
    <property type="protein sequence ID" value="KAH9680143.1"/>
    <property type="molecule type" value="Genomic_DNA"/>
</dbReference>
<reference evidence="2" key="1">
    <citation type="journal article" date="2023" name="Hortic. Res.">
        <title>A chromosome-level phased genome enabling allele-level studies in sweet orange: a case study on citrus Huanglongbing tolerance.</title>
        <authorList>
            <person name="Wu B."/>
            <person name="Yu Q."/>
            <person name="Deng Z."/>
            <person name="Duan Y."/>
            <person name="Luo F."/>
            <person name="Gmitter F. Jr."/>
        </authorList>
    </citation>
    <scope>NUCLEOTIDE SEQUENCE [LARGE SCALE GENOMIC DNA]</scope>
    <source>
        <strain evidence="2">cv. Valencia</strain>
    </source>
</reference>
<gene>
    <name evidence="1" type="ORF">KPL71_026436</name>
</gene>
<evidence type="ECO:0000313" key="2">
    <source>
        <dbReference type="Proteomes" id="UP000829398"/>
    </source>
</evidence>
<name>A0ACB8I011_CITSI</name>